<dbReference type="EMBL" id="BGPR01000050">
    <property type="protein sequence ID" value="GBL86831.1"/>
    <property type="molecule type" value="Genomic_DNA"/>
</dbReference>
<comment type="caution">
    <text evidence="1">The sequence shown here is derived from an EMBL/GenBank/DDBJ whole genome shotgun (WGS) entry which is preliminary data.</text>
</comment>
<name>A0A4Y2B3A2_ARAVE</name>
<keyword evidence="2" id="KW-1185">Reference proteome</keyword>
<evidence type="ECO:0000313" key="1">
    <source>
        <dbReference type="EMBL" id="GBL86831.1"/>
    </source>
</evidence>
<accession>A0A4Y2B3A2</accession>
<evidence type="ECO:0000313" key="2">
    <source>
        <dbReference type="Proteomes" id="UP000499080"/>
    </source>
</evidence>
<reference evidence="1 2" key="1">
    <citation type="journal article" date="2019" name="Sci. Rep.">
        <title>Orb-weaving spider Araneus ventricosus genome elucidates the spidroin gene catalogue.</title>
        <authorList>
            <person name="Kono N."/>
            <person name="Nakamura H."/>
            <person name="Ohtoshi R."/>
            <person name="Moran D.A.P."/>
            <person name="Shinohara A."/>
            <person name="Yoshida Y."/>
            <person name="Fujiwara M."/>
            <person name="Mori M."/>
            <person name="Tomita M."/>
            <person name="Arakawa K."/>
        </authorList>
    </citation>
    <scope>NUCLEOTIDE SEQUENCE [LARGE SCALE GENOMIC DNA]</scope>
</reference>
<proteinExistence type="predicted"/>
<organism evidence="1 2">
    <name type="scientific">Araneus ventricosus</name>
    <name type="common">Orbweaver spider</name>
    <name type="synonym">Epeira ventricosa</name>
    <dbReference type="NCBI Taxonomy" id="182803"/>
    <lineage>
        <taxon>Eukaryota</taxon>
        <taxon>Metazoa</taxon>
        <taxon>Ecdysozoa</taxon>
        <taxon>Arthropoda</taxon>
        <taxon>Chelicerata</taxon>
        <taxon>Arachnida</taxon>
        <taxon>Araneae</taxon>
        <taxon>Araneomorphae</taxon>
        <taxon>Entelegynae</taxon>
        <taxon>Araneoidea</taxon>
        <taxon>Araneidae</taxon>
        <taxon>Araneus</taxon>
    </lineage>
</organism>
<dbReference type="Proteomes" id="UP000499080">
    <property type="component" value="Unassembled WGS sequence"/>
</dbReference>
<gene>
    <name evidence="1" type="ORF">AVEN_96061_1</name>
</gene>
<protein>
    <submittedName>
        <fullName evidence="1">Uncharacterized protein</fullName>
    </submittedName>
</protein>
<dbReference type="AlphaFoldDB" id="A0A4Y2B3A2"/>
<sequence length="100" mass="11534">MTDSRALDPQTWSIFIGVRSLTRDSPISNSLCGQFIVTTPIPDDHRSVKDLFVGRKKKSWRRMVATIYDKGCHKAIHQNTRRDISVKENSFQSYQLGHWA</sequence>